<accession>A0A3N8PDM7</accession>
<feature type="region of interest" description="Disordered" evidence="1">
    <location>
        <begin position="1026"/>
        <end position="1054"/>
    </location>
</feature>
<dbReference type="PANTHER" id="PTHR37813:SF1">
    <property type="entry name" value="FELS-2 PROPHAGE PROTEIN"/>
    <property type="match status" value="1"/>
</dbReference>
<evidence type="ECO:0000256" key="1">
    <source>
        <dbReference type="SAM" id="MobiDB-lite"/>
    </source>
</evidence>
<dbReference type="PANTHER" id="PTHR37813">
    <property type="entry name" value="FELS-2 PROPHAGE PROTEIN"/>
    <property type="match status" value="1"/>
</dbReference>
<proteinExistence type="predicted"/>
<evidence type="ECO:0000256" key="2">
    <source>
        <dbReference type="SAM" id="Phobius"/>
    </source>
</evidence>
<evidence type="ECO:0000313" key="4">
    <source>
        <dbReference type="Proteomes" id="UP000277921"/>
    </source>
</evidence>
<keyword evidence="2" id="KW-1133">Transmembrane helix</keyword>
<reference evidence="3 4" key="1">
    <citation type="submission" date="2018-08" db="EMBL/GenBank/DDBJ databases">
        <title>Comparative analysis of Burkholderia isolates from Puerto Rico.</title>
        <authorList>
            <person name="Hall C."/>
            <person name="Sahl J."/>
            <person name="Wagner D."/>
        </authorList>
    </citation>
    <scope>NUCLEOTIDE SEQUENCE [LARGE SCALE GENOMIC DNA]</scope>
    <source>
        <strain evidence="3 4">Bp9025</strain>
    </source>
</reference>
<feature type="transmembrane region" description="Helical" evidence="2">
    <location>
        <begin position="786"/>
        <end position="804"/>
    </location>
</feature>
<protein>
    <recommendedName>
        <fullName evidence="5">Phage-related tail transmembrane protein</fullName>
    </recommendedName>
</protein>
<dbReference type="AlphaFoldDB" id="A0A3N8PDM7"/>
<dbReference type="EMBL" id="QTQV01000021">
    <property type="protein sequence ID" value="RQT09834.1"/>
    <property type="molecule type" value="Genomic_DNA"/>
</dbReference>
<feature type="transmembrane region" description="Helical" evidence="2">
    <location>
        <begin position="569"/>
        <end position="598"/>
    </location>
</feature>
<gene>
    <name evidence="3" type="ORF">DF051_29575</name>
</gene>
<dbReference type="RefSeq" id="WP_124583546.1">
    <property type="nucleotide sequence ID" value="NZ_QTQV01000021.1"/>
</dbReference>
<sequence length="1090" mass="115326">MNNELKLRVVFGMVEKITAPLKKIIGGSRAASKELGSLQQKLSQLQNQKRTVDAVKSLRAEMGRTATKLKEARAGVAELSAKIQATNAPTVRMQNSLRRASAAVVSLTAQQARQRDRLGELNSRMQQAGRGTQTLAEYERSLHSSITRTNGALSDQGRKLQAVQARKAALAPAREQLQKTQSFAAGMAVTGYATRAVGGRVLGGLGHTLNEAKEYEQQVSQFRALGVGETKLGEATKFADGIDVKGLSKLDKLKLLKETYTITRDMHHAEEMAPLLAKMKVGIESVMARRGYGEGHGEVAENMLMDLVKTTELRGSLKSPEAFKTAVDNATKAYVASGGTVKPEDFLNAIKTGGIAAKQLGDNAFYFGLLHTMQEMGGFRAGTGLMSAYTNWAQGRTTQQSGEELVKAGLINKKSVQYGKTGHVTKILPEALDQIELYKTDPFEFLMKQVIPKVNPKGNLTDMQVVSKIGHLFSSRKGGDFFASLFLERANIMKHRENAPKAFGVDALYNEGTNIAYGKEMDALAKRATLEAELGEKILPLYNRGLELTSKLLSRVTEFTRQHGEATRIALISLAALGVILGVGGTLMIGLAALIGPLAMVRFGLRMLGIEGKAAVGGINGGSGALGRFSKITKVFSSAGGGATKTASRLRLALSAAWDASSPRNFARTVSTRIPAAFRAARDASKKWGADAVASAKRGTGAAREYIRELGRVAAAKRAAIAGRVVSAGRYVTSRGARGIAGDAMRGGVSLVKGGARGAIAGVAGALAGLGQTLLFVGRLALTNPIGIAITAIALAALLVIRYWEPIKAFFSGFWQGLKEGLAPLSGIFSGLFASLGELFAPLKPVWDWLLEKVQAAWDWFTKLLGPVDTSKESLDSAAASGKRFGLWLGGLVVTIADVSKQFVEFGGNLMQGLVNGITNGLKSVKDAITNVASSTVDWFKEKLGIHSPSRVFGELGGFIGQGAAIGIDGERVRVASSAARLAGVAAVTFGAATGTGAALAASMEPMQSPVQAEQYRPLIDQRGPLAASTASAGSGRQGSGSEPSVHHYTFNITAPSGNADDIKAAVRQALQDAERERRRRGGSSLSDIG</sequence>
<feature type="transmembrane region" description="Helical" evidence="2">
    <location>
        <begin position="759"/>
        <end position="780"/>
    </location>
</feature>
<comment type="caution">
    <text evidence="3">The sequence shown here is derived from an EMBL/GenBank/DDBJ whole genome shotgun (WGS) entry which is preliminary data.</text>
</comment>
<name>A0A3N8PDM7_9BURK</name>
<feature type="region of interest" description="Disordered" evidence="1">
    <location>
        <begin position="1071"/>
        <end position="1090"/>
    </location>
</feature>
<organism evidence="3 4">
    <name type="scientific">Burkholderia contaminans</name>
    <dbReference type="NCBI Taxonomy" id="488447"/>
    <lineage>
        <taxon>Bacteria</taxon>
        <taxon>Pseudomonadati</taxon>
        <taxon>Pseudomonadota</taxon>
        <taxon>Betaproteobacteria</taxon>
        <taxon>Burkholderiales</taxon>
        <taxon>Burkholderiaceae</taxon>
        <taxon>Burkholderia</taxon>
        <taxon>Burkholderia cepacia complex</taxon>
    </lineage>
</organism>
<evidence type="ECO:0008006" key="5">
    <source>
        <dbReference type="Google" id="ProtNLM"/>
    </source>
</evidence>
<keyword evidence="2" id="KW-0472">Membrane</keyword>
<keyword evidence="2" id="KW-0812">Transmembrane</keyword>
<dbReference type="Proteomes" id="UP000277921">
    <property type="component" value="Unassembled WGS sequence"/>
</dbReference>
<evidence type="ECO:0000313" key="3">
    <source>
        <dbReference type="EMBL" id="RQT09834.1"/>
    </source>
</evidence>